<gene>
    <name evidence="4" type="ORF">SAMN05421666_0947</name>
</gene>
<evidence type="ECO:0000313" key="5">
    <source>
        <dbReference type="Proteomes" id="UP000186019"/>
    </source>
</evidence>
<dbReference type="GO" id="GO:1990281">
    <property type="term" value="C:efflux pump complex"/>
    <property type="evidence" value="ECO:0007669"/>
    <property type="project" value="TreeGrafter"/>
</dbReference>
<keyword evidence="2" id="KW-0175">Coiled coil</keyword>
<reference evidence="4 5" key="1">
    <citation type="submission" date="2017-01" db="EMBL/GenBank/DDBJ databases">
        <authorList>
            <person name="Mah S.A."/>
            <person name="Swanson W.J."/>
            <person name="Moy G.W."/>
            <person name="Vacquier V.D."/>
        </authorList>
    </citation>
    <scope>NUCLEOTIDE SEQUENCE [LARGE SCALE GENOMIC DNA]</scope>
    <source>
        <strain evidence="4 5">DSM 29590</strain>
    </source>
</reference>
<evidence type="ECO:0000313" key="4">
    <source>
        <dbReference type="EMBL" id="SIR98442.1"/>
    </source>
</evidence>
<sequence length="360" mass="38896">MIKAIAPALFALGLALIQPAHAQDAEAPVESEPLRPVKLMTLEAGAGDIRREFYGRVRARETVHLAFQVGGQITQFPVDEGAPLEEGALIAQLNLTPFRREVARAQVDLEKAERDVTRLSKLAGNAVAEVEVRNAETTADLARIRAEEAQEALEDATLKTQFDALVARREVANFTTVSPGEPVVLLHDMSELRVDVSVPEVLFRRERSQGVTFEASFPGGSETYPLALREFEAETADVAQTYEITLGFPGDVPGWVLPGASVTVVARAARQEGAQILIPETALSFNADRQPGLMVFAPDGDGDTQADQGTVTWTPVTIEMRDDTRVHLVDGPAEGTEIVAAGAAQLRDGQKVRRFKGLAQ</sequence>
<dbReference type="Gene3D" id="2.40.30.170">
    <property type="match status" value="1"/>
</dbReference>
<organism evidence="4 5">
    <name type="scientific">Roseovarius nanhaiticus</name>
    <dbReference type="NCBI Taxonomy" id="573024"/>
    <lineage>
        <taxon>Bacteria</taxon>
        <taxon>Pseudomonadati</taxon>
        <taxon>Pseudomonadota</taxon>
        <taxon>Alphaproteobacteria</taxon>
        <taxon>Rhodobacterales</taxon>
        <taxon>Roseobacteraceae</taxon>
        <taxon>Roseovarius</taxon>
    </lineage>
</organism>
<name>A0A1N7FDP5_9RHOB</name>
<dbReference type="Gene3D" id="2.40.50.100">
    <property type="match status" value="1"/>
</dbReference>
<dbReference type="SUPFAM" id="SSF111369">
    <property type="entry name" value="HlyD-like secretion proteins"/>
    <property type="match status" value="1"/>
</dbReference>
<dbReference type="Proteomes" id="UP000186019">
    <property type="component" value="Unassembled WGS sequence"/>
</dbReference>
<protein>
    <submittedName>
        <fullName evidence="4">RND family efflux transporter, MFP subunit</fullName>
    </submittedName>
</protein>
<evidence type="ECO:0000256" key="3">
    <source>
        <dbReference type="SAM" id="SignalP"/>
    </source>
</evidence>
<dbReference type="NCBIfam" id="TIGR01730">
    <property type="entry name" value="RND_mfp"/>
    <property type="match status" value="1"/>
</dbReference>
<comment type="similarity">
    <text evidence="1">Belongs to the membrane fusion protein (MFP) (TC 8.A.1) family.</text>
</comment>
<feature type="coiled-coil region" evidence="2">
    <location>
        <begin position="102"/>
        <end position="159"/>
    </location>
</feature>
<feature type="signal peptide" evidence="3">
    <location>
        <begin position="1"/>
        <end position="22"/>
    </location>
</feature>
<dbReference type="GO" id="GO:0015562">
    <property type="term" value="F:efflux transmembrane transporter activity"/>
    <property type="evidence" value="ECO:0007669"/>
    <property type="project" value="TreeGrafter"/>
</dbReference>
<dbReference type="PANTHER" id="PTHR30469">
    <property type="entry name" value="MULTIDRUG RESISTANCE PROTEIN MDTA"/>
    <property type="match status" value="1"/>
</dbReference>
<dbReference type="RefSeq" id="WP_076531402.1">
    <property type="nucleotide sequence ID" value="NZ_FOAC01000001.1"/>
</dbReference>
<keyword evidence="5" id="KW-1185">Reference proteome</keyword>
<dbReference type="Gene3D" id="2.40.420.20">
    <property type="match status" value="1"/>
</dbReference>
<dbReference type="STRING" id="573024.SAMN05216208_1189"/>
<dbReference type="PANTHER" id="PTHR30469:SF20">
    <property type="entry name" value="EFFLUX RND TRANSPORTER PERIPLASMIC ADAPTOR SUBUNIT"/>
    <property type="match status" value="1"/>
</dbReference>
<evidence type="ECO:0000256" key="1">
    <source>
        <dbReference type="ARBA" id="ARBA00009477"/>
    </source>
</evidence>
<dbReference type="InterPro" id="IPR006143">
    <property type="entry name" value="RND_pump_MFP"/>
</dbReference>
<keyword evidence="3" id="KW-0732">Signal</keyword>
<dbReference type="OrthoDB" id="9813967at2"/>
<proteinExistence type="inferred from homology"/>
<feature type="chain" id="PRO_5009941637" evidence="3">
    <location>
        <begin position="23"/>
        <end position="360"/>
    </location>
</feature>
<accession>A0A1N7FDP5</accession>
<dbReference type="Gene3D" id="1.10.287.470">
    <property type="entry name" value="Helix hairpin bin"/>
    <property type="match status" value="1"/>
</dbReference>
<evidence type="ECO:0000256" key="2">
    <source>
        <dbReference type="SAM" id="Coils"/>
    </source>
</evidence>
<dbReference type="EMBL" id="FTNV01000001">
    <property type="protein sequence ID" value="SIR98442.1"/>
    <property type="molecule type" value="Genomic_DNA"/>
</dbReference>
<dbReference type="AlphaFoldDB" id="A0A1N7FDP5"/>